<dbReference type="GO" id="GO:0030490">
    <property type="term" value="P:maturation of SSU-rRNA"/>
    <property type="evidence" value="ECO:0007669"/>
    <property type="project" value="TreeGrafter"/>
</dbReference>
<organism evidence="12 13">
    <name type="scientific">Cloeon dipterum</name>
    <dbReference type="NCBI Taxonomy" id="197152"/>
    <lineage>
        <taxon>Eukaryota</taxon>
        <taxon>Metazoa</taxon>
        <taxon>Ecdysozoa</taxon>
        <taxon>Arthropoda</taxon>
        <taxon>Hexapoda</taxon>
        <taxon>Insecta</taxon>
        <taxon>Pterygota</taxon>
        <taxon>Palaeoptera</taxon>
        <taxon>Ephemeroptera</taxon>
        <taxon>Pisciforma</taxon>
        <taxon>Baetidae</taxon>
        <taxon>Cloeon</taxon>
    </lineage>
</organism>
<dbReference type="Pfam" id="PF08772">
    <property type="entry name" value="Zn_ribbon_NOB1"/>
    <property type="match status" value="1"/>
</dbReference>
<feature type="compositionally biased region" description="Polar residues" evidence="9">
    <location>
        <begin position="72"/>
        <end position="84"/>
    </location>
</feature>
<dbReference type="FunFam" id="3.40.50.1010:FF:000020">
    <property type="entry name" value="20S-pre-rRNA D-site endonuclease NOB1"/>
    <property type="match status" value="1"/>
</dbReference>
<dbReference type="GO" id="GO:0030688">
    <property type="term" value="C:preribosome, small subunit precursor"/>
    <property type="evidence" value="ECO:0007669"/>
    <property type="project" value="TreeGrafter"/>
</dbReference>
<evidence type="ECO:0000256" key="6">
    <source>
        <dbReference type="ARBA" id="ARBA00022833"/>
    </source>
</evidence>
<feature type="domain" description="Ribonuclease PIN" evidence="11">
    <location>
        <begin position="6"/>
        <end position="54"/>
    </location>
</feature>
<evidence type="ECO:0000256" key="8">
    <source>
        <dbReference type="PIRSR" id="PIRSR037125-1"/>
    </source>
</evidence>
<dbReference type="EMBL" id="CADEPI010000022">
    <property type="protein sequence ID" value="CAB3365903.1"/>
    <property type="molecule type" value="Genomic_DNA"/>
</dbReference>
<evidence type="ECO:0008006" key="14">
    <source>
        <dbReference type="Google" id="ProtNLM"/>
    </source>
</evidence>
<dbReference type="InterPro" id="IPR039907">
    <property type="entry name" value="NOB1"/>
</dbReference>
<feature type="region of interest" description="Disordered" evidence="9">
    <location>
        <begin position="66"/>
        <end position="140"/>
    </location>
</feature>
<reference evidence="12 13" key="1">
    <citation type="submission" date="2020-04" db="EMBL/GenBank/DDBJ databases">
        <authorList>
            <person name="Alioto T."/>
            <person name="Alioto T."/>
            <person name="Gomez Garrido J."/>
        </authorList>
    </citation>
    <scope>NUCLEOTIDE SEQUENCE [LARGE SCALE GENOMIC DNA]</scope>
</reference>
<comment type="caution">
    <text evidence="12">The sequence shown here is derived from an EMBL/GenBank/DDBJ whole genome shotgun (WGS) entry which is preliminary data.</text>
</comment>
<dbReference type="PIRSF" id="PIRSF037125">
    <property type="entry name" value="D-site_20S_pre-rRNA_nuclease"/>
    <property type="match status" value="1"/>
</dbReference>
<keyword evidence="3" id="KW-0540">Nuclease</keyword>
<feature type="binding site" evidence="8">
    <location>
        <position position="216"/>
    </location>
    <ligand>
        <name>Zn(2+)</name>
        <dbReference type="ChEBI" id="CHEBI:29105"/>
    </ligand>
</feature>
<dbReference type="CDD" id="cd09876">
    <property type="entry name" value="PIN_Nob1-like"/>
    <property type="match status" value="1"/>
</dbReference>
<dbReference type="Gene3D" id="6.20.210.10">
    <property type="entry name" value="Nin one binding (NOB1), Zn-ribbon-like"/>
    <property type="match status" value="1"/>
</dbReference>
<sequence length="335" mass="37516">MVPPLKDLAFLPYEVKVKEPFAESIKFVTDFSKKTGDYPSLSATDIRVMALTYEFENQLVGTEHLKKEPEINKTSSVGSKNETQIAGFHMPIKQKKNKEEDGEGEKEKPEQEPEEEVESAESEEEEESEDDDGGWITPSNLKEAQGKLGETEINDDVPTVACVTSDFAMQNVLRQIGLSLVSADGKLIRNVRTYILRCYACFKTTTIMTKKFCPKCGNKTLKRVAVTLNEDGTLEMYFSRRPLTARGKQQNLPTPKGGKHAKNQIRCEDQPMPQQRATRLARAKNNPLDPDYIAGMSPFATRDTNSRAAMLGINSSWSKRGLDNTGVAGKYRKHK</sequence>
<dbReference type="Proteomes" id="UP000494165">
    <property type="component" value="Unassembled WGS sequence"/>
</dbReference>
<evidence type="ECO:0000256" key="1">
    <source>
        <dbReference type="ARBA" id="ARBA00004123"/>
    </source>
</evidence>
<dbReference type="GO" id="GO:0005737">
    <property type="term" value="C:cytoplasm"/>
    <property type="evidence" value="ECO:0007669"/>
    <property type="project" value="UniProtKB-ARBA"/>
</dbReference>
<feature type="domain" description="Nin one binding (NOB1) Zn-ribbon-like" evidence="10">
    <location>
        <begin position="188"/>
        <end position="258"/>
    </location>
</feature>
<dbReference type="Gene3D" id="3.40.50.1010">
    <property type="entry name" value="5'-nuclease"/>
    <property type="match status" value="1"/>
</dbReference>
<evidence type="ECO:0000259" key="11">
    <source>
        <dbReference type="Pfam" id="PF17146"/>
    </source>
</evidence>
<evidence type="ECO:0000256" key="7">
    <source>
        <dbReference type="ARBA" id="ARBA00023242"/>
    </source>
</evidence>
<dbReference type="InterPro" id="IPR017117">
    <property type="entry name" value="Nob1_euk"/>
</dbReference>
<dbReference type="AlphaFoldDB" id="A0A8S1CKW3"/>
<dbReference type="Pfam" id="PF17146">
    <property type="entry name" value="PIN_6"/>
    <property type="match status" value="1"/>
</dbReference>
<dbReference type="InterPro" id="IPR033411">
    <property type="entry name" value="Ribonuclease_PIN"/>
</dbReference>
<dbReference type="PANTHER" id="PTHR12814:SF2">
    <property type="entry name" value="RNA-BINDING PROTEIN NOB1"/>
    <property type="match status" value="1"/>
</dbReference>
<evidence type="ECO:0000256" key="2">
    <source>
        <dbReference type="ARBA" id="ARBA00005858"/>
    </source>
</evidence>
<dbReference type="OrthoDB" id="446759at2759"/>
<keyword evidence="13" id="KW-1185">Reference proteome</keyword>
<keyword evidence="5" id="KW-0378">Hydrolase</keyword>
<evidence type="ECO:0000259" key="10">
    <source>
        <dbReference type="Pfam" id="PF08772"/>
    </source>
</evidence>
<dbReference type="InterPro" id="IPR036283">
    <property type="entry name" value="NOB1_Zf-like_sf"/>
</dbReference>
<keyword evidence="7" id="KW-0539">Nucleus</keyword>
<feature type="region of interest" description="Disordered" evidence="9">
    <location>
        <begin position="246"/>
        <end position="269"/>
    </location>
</feature>
<evidence type="ECO:0000256" key="4">
    <source>
        <dbReference type="ARBA" id="ARBA00022723"/>
    </source>
</evidence>
<dbReference type="GO" id="GO:0016787">
    <property type="term" value="F:hydrolase activity"/>
    <property type="evidence" value="ECO:0007669"/>
    <property type="project" value="UniProtKB-KW"/>
</dbReference>
<dbReference type="GO" id="GO:0046872">
    <property type="term" value="F:metal ion binding"/>
    <property type="evidence" value="ECO:0007669"/>
    <property type="project" value="UniProtKB-KW"/>
</dbReference>
<feature type="binding site" evidence="8">
    <location>
        <position position="198"/>
    </location>
    <ligand>
        <name>Zn(2+)</name>
        <dbReference type="ChEBI" id="CHEBI:29105"/>
    </ligand>
</feature>
<feature type="binding site" evidence="8">
    <location>
        <position position="201"/>
    </location>
    <ligand>
        <name>Zn(2+)</name>
        <dbReference type="ChEBI" id="CHEBI:29105"/>
    </ligand>
</feature>
<protein>
    <recommendedName>
        <fullName evidence="14">RNA-binding protein NOB1</fullName>
    </recommendedName>
</protein>
<name>A0A8S1CKW3_9INSE</name>
<dbReference type="PANTHER" id="PTHR12814">
    <property type="entry name" value="RNA-BINDING PROTEIN NOB1"/>
    <property type="match status" value="1"/>
</dbReference>
<evidence type="ECO:0000256" key="9">
    <source>
        <dbReference type="SAM" id="MobiDB-lite"/>
    </source>
</evidence>
<evidence type="ECO:0000256" key="5">
    <source>
        <dbReference type="ARBA" id="ARBA00022801"/>
    </source>
</evidence>
<comment type="similarity">
    <text evidence="2">Belongs to the NOB1 family.</text>
</comment>
<evidence type="ECO:0000313" key="13">
    <source>
        <dbReference type="Proteomes" id="UP000494165"/>
    </source>
</evidence>
<evidence type="ECO:0000313" key="12">
    <source>
        <dbReference type="EMBL" id="CAB3365903.1"/>
    </source>
</evidence>
<dbReference type="InterPro" id="IPR014881">
    <property type="entry name" value="NOB1_Zn-bd"/>
</dbReference>
<feature type="binding site" evidence="8">
    <location>
        <position position="213"/>
    </location>
    <ligand>
        <name>Zn(2+)</name>
        <dbReference type="ChEBI" id="CHEBI:29105"/>
    </ligand>
</feature>
<evidence type="ECO:0000256" key="3">
    <source>
        <dbReference type="ARBA" id="ARBA00022722"/>
    </source>
</evidence>
<feature type="region of interest" description="Disordered" evidence="9">
    <location>
        <begin position="316"/>
        <end position="335"/>
    </location>
</feature>
<accession>A0A8S1CKW3</accession>
<dbReference type="GO" id="GO:0004521">
    <property type="term" value="F:RNA endonuclease activity"/>
    <property type="evidence" value="ECO:0007669"/>
    <property type="project" value="InterPro"/>
</dbReference>
<keyword evidence="4 8" id="KW-0479">Metal-binding</keyword>
<gene>
    <name evidence="12" type="ORF">CLODIP_2_CD06577</name>
</gene>
<feature type="compositionally biased region" description="Acidic residues" evidence="9">
    <location>
        <begin position="112"/>
        <end position="133"/>
    </location>
</feature>
<keyword evidence="6 8" id="KW-0862">Zinc</keyword>
<proteinExistence type="inferred from homology"/>
<comment type="subcellular location">
    <subcellularLocation>
        <location evidence="1">Nucleus</location>
    </subcellularLocation>
</comment>
<dbReference type="SUPFAM" id="SSF144206">
    <property type="entry name" value="NOB1 zinc finger-like"/>
    <property type="match status" value="1"/>
</dbReference>
<dbReference type="GO" id="GO:0031981">
    <property type="term" value="C:nuclear lumen"/>
    <property type="evidence" value="ECO:0007669"/>
    <property type="project" value="UniProtKB-ARBA"/>
</dbReference>